<evidence type="ECO:0000313" key="2">
    <source>
        <dbReference type="EMBL" id="CAA7408211.1"/>
    </source>
</evidence>
<sequence>MSVCERPREANMALSWSRVNPGRGSLCLTPALVEVRPSRRPNSTGKKGPPVWEITQTRASMSAQETWFVQPATASTAAFALTTVSKPSPAREMSSELCLSSLPLESLIITEASHPCPLTQEITRTHSDEAVVEEQSEGSRSSDEHTAVVVLPELSRSHRQECHLKGGETKKVVSALHGRR</sequence>
<dbReference type="EMBL" id="LR743601">
    <property type="protein sequence ID" value="CAA2631859.1"/>
    <property type="molecule type" value="Genomic_DNA"/>
</dbReference>
<dbReference type="AlphaFoldDB" id="A0A7I8LDW2"/>
<evidence type="ECO:0000313" key="1">
    <source>
        <dbReference type="EMBL" id="CAA2631859.1"/>
    </source>
</evidence>
<accession>A0A7I8LDW2</accession>
<keyword evidence="3" id="KW-1185">Reference proteome</keyword>
<gene>
    <name evidence="1" type="ORF">SI7747_14017507</name>
    <name evidence="2" type="ORF">SI8410_14018889</name>
</gene>
<protein>
    <submittedName>
        <fullName evidence="2">Uncharacterized protein</fullName>
    </submittedName>
</protein>
<organism evidence="2 3">
    <name type="scientific">Spirodela intermedia</name>
    <name type="common">Intermediate duckweed</name>
    <dbReference type="NCBI Taxonomy" id="51605"/>
    <lineage>
        <taxon>Eukaryota</taxon>
        <taxon>Viridiplantae</taxon>
        <taxon>Streptophyta</taxon>
        <taxon>Embryophyta</taxon>
        <taxon>Tracheophyta</taxon>
        <taxon>Spermatophyta</taxon>
        <taxon>Magnoliopsida</taxon>
        <taxon>Liliopsida</taxon>
        <taxon>Araceae</taxon>
        <taxon>Lemnoideae</taxon>
        <taxon>Spirodela</taxon>
    </lineage>
</organism>
<evidence type="ECO:0000313" key="3">
    <source>
        <dbReference type="Proteomes" id="UP000663760"/>
    </source>
</evidence>
<proteinExistence type="predicted"/>
<dbReference type="EMBL" id="LR746277">
    <property type="protein sequence ID" value="CAA7408211.1"/>
    <property type="molecule type" value="Genomic_DNA"/>
</dbReference>
<dbReference type="Proteomes" id="UP000663760">
    <property type="component" value="Chromosome 14"/>
</dbReference>
<name>A0A7I8LDW2_SPIIN</name>
<reference evidence="2" key="1">
    <citation type="submission" date="2020-02" db="EMBL/GenBank/DDBJ databases">
        <authorList>
            <person name="Scholz U."/>
            <person name="Mascher M."/>
            <person name="Fiebig A."/>
        </authorList>
    </citation>
    <scope>NUCLEOTIDE SEQUENCE</scope>
</reference>